<comment type="caution">
    <text evidence="1">The sequence shown here is derived from an EMBL/GenBank/DDBJ whole genome shotgun (WGS) entry which is preliminary data.</text>
</comment>
<evidence type="ECO:0000313" key="1">
    <source>
        <dbReference type="EMBL" id="MFC2950220.1"/>
    </source>
</evidence>
<dbReference type="Proteomes" id="UP001595387">
    <property type="component" value="Unassembled WGS sequence"/>
</dbReference>
<protein>
    <submittedName>
        <fullName evidence="1">YlbE-like family protein</fullName>
    </submittedName>
</protein>
<dbReference type="InterPro" id="IPR025613">
    <property type="entry name" value="YlbE"/>
</dbReference>
<accession>A0ABV7ABJ3</accession>
<dbReference type="EMBL" id="JBHRRZ010000040">
    <property type="protein sequence ID" value="MFC2950220.1"/>
    <property type="molecule type" value="Genomic_DNA"/>
</dbReference>
<dbReference type="RefSeq" id="WP_390308312.1">
    <property type="nucleotide sequence ID" value="NZ_JBHRRZ010000040.1"/>
</dbReference>
<keyword evidence="2" id="KW-1185">Reference proteome</keyword>
<sequence>MDSYTYQYLKSRPELLSFIRYNPVWYRYLSRHPENIRRMEKQAKVFHGKTFPQKMEKVNQQIQMAGMMLQFAEAMKD</sequence>
<gene>
    <name evidence="1" type="ORF">ACFODW_17995</name>
</gene>
<dbReference type="Pfam" id="PF14003">
    <property type="entry name" value="YlbE"/>
    <property type="match status" value="1"/>
</dbReference>
<reference evidence="2" key="1">
    <citation type="journal article" date="2019" name="Int. J. Syst. Evol. Microbiol.">
        <title>The Global Catalogue of Microorganisms (GCM) 10K type strain sequencing project: providing services to taxonomists for standard genome sequencing and annotation.</title>
        <authorList>
            <consortium name="The Broad Institute Genomics Platform"/>
            <consortium name="The Broad Institute Genome Sequencing Center for Infectious Disease"/>
            <person name="Wu L."/>
            <person name="Ma J."/>
        </authorList>
    </citation>
    <scope>NUCLEOTIDE SEQUENCE [LARGE SCALE GENOMIC DNA]</scope>
    <source>
        <strain evidence="2">KCTC 13193</strain>
    </source>
</reference>
<evidence type="ECO:0000313" key="2">
    <source>
        <dbReference type="Proteomes" id="UP001595387"/>
    </source>
</evidence>
<name>A0ABV7ABJ3_9BACI</name>
<proteinExistence type="predicted"/>
<organism evidence="1 2">
    <name type="scientific">Virgibacillus sediminis</name>
    <dbReference type="NCBI Taxonomy" id="202260"/>
    <lineage>
        <taxon>Bacteria</taxon>
        <taxon>Bacillati</taxon>
        <taxon>Bacillota</taxon>
        <taxon>Bacilli</taxon>
        <taxon>Bacillales</taxon>
        <taxon>Bacillaceae</taxon>
        <taxon>Virgibacillus</taxon>
    </lineage>
</organism>